<evidence type="ECO:0000256" key="2">
    <source>
        <dbReference type="SAM" id="Phobius"/>
    </source>
</evidence>
<protein>
    <recommendedName>
        <fullName evidence="3">DUF883 domain-containing protein</fullName>
    </recommendedName>
</protein>
<proteinExistence type="predicted"/>
<keyword evidence="1" id="KW-0175">Coiled coil</keyword>
<accession>E1JZR2</accession>
<dbReference type="OrthoDB" id="5458521at2"/>
<dbReference type="EMBL" id="AECZ01000024">
    <property type="protein sequence ID" value="EFL50197.1"/>
    <property type="molecule type" value="Genomic_DNA"/>
</dbReference>
<keyword evidence="5" id="KW-1185">Reference proteome</keyword>
<keyword evidence="2" id="KW-0472">Membrane</keyword>
<evidence type="ECO:0000313" key="5">
    <source>
        <dbReference type="Proteomes" id="UP000006250"/>
    </source>
</evidence>
<evidence type="ECO:0000313" key="4">
    <source>
        <dbReference type="EMBL" id="EFL50197.1"/>
    </source>
</evidence>
<dbReference type="Proteomes" id="UP000006250">
    <property type="component" value="Unassembled WGS sequence"/>
</dbReference>
<feature type="domain" description="DUF883" evidence="3">
    <location>
        <begin position="9"/>
        <end position="54"/>
    </location>
</feature>
<reference evidence="4 5" key="1">
    <citation type="submission" date="2010-08" db="EMBL/GenBank/DDBJ databases">
        <title>The draft genome of Desulfovibrio fructosovorans JJ.</title>
        <authorList>
            <consortium name="US DOE Joint Genome Institute (JGI-PGF)"/>
            <person name="Lucas S."/>
            <person name="Copeland A."/>
            <person name="Lapidus A."/>
            <person name="Cheng J.-F."/>
            <person name="Bruce D."/>
            <person name="Goodwin L."/>
            <person name="Pitluck S."/>
            <person name="Land M.L."/>
            <person name="Hauser L."/>
            <person name="Chang Y.-J."/>
            <person name="Jeffries C."/>
            <person name="Wall J.D."/>
            <person name="Stahl D.A."/>
            <person name="Arkin A.P."/>
            <person name="Dehal P."/>
            <person name="Stolyar S.M."/>
            <person name="Hazen T.C."/>
            <person name="Woyke T.J."/>
        </authorList>
    </citation>
    <scope>NUCLEOTIDE SEQUENCE [LARGE SCALE GENOMIC DNA]</scope>
    <source>
        <strain evidence="4 5">JJ</strain>
    </source>
</reference>
<dbReference type="STRING" id="596151.DesfrDRAFT_3112"/>
<name>E1JZR2_SOLFR</name>
<dbReference type="Pfam" id="PF05957">
    <property type="entry name" value="DUF883"/>
    <property type="match status" value="1"/>
</dbReference>
<feature type="coiled-coil region" evidence="1">
    <location>
        <begin position="30"/>
        <end position="61"/>
    </location>
</feature>
<evidence type="ECO:0000259" key="3">
    <source>
        <dbReference type="Pfam" id="PF05957"/>
    </source>
</evidence>
<keyword evidence="2" id="KW-0812">Transmembrane</keyword>
<sequence>MPRKPAYADQASEELREIVRHAGALLDATADEADERIQKARQRLEERLEAAKGKYADIEGLLDETVATADRMVREKPYHVVGGSFLLGLFLGWFMSRK</sequence>
<keyword evidence="2" id="KW-1133">Transmembrane helix</keyword>
<dbReference type="eggNOG" id="COG4575">
    <property type="taxonomic scope" value="Bacteria"/>
</dbReference>
<dbReference type="RefSeq" id="WP_005995394.1">
    <property type="nucleotide sequence ID" value="NZ_AECZ01000024.1"/>
</dbReference>
<evidence type="ECO:0000256" key="1">
    <source>
        <dbReference type="SAM" id="Coils"/>
    </source>
</evidence>
<dbReference type="InterPro" id="IPR043604">
    <property type="entry name" value="DUF883_N"/>
</dbReference>
<comment type="caution">
    <text evidence="4">The sequence shown here is derived from an EMBL/GenBank/DDBJ whole genome shotgun (WGS) entry which is preliminary data.</text>
</comment>
<dbReference type="AlphaFoldDB" id="E1JZR2"/>
<organism evidence="4 5">
    <name type="scientific">Solidesulfovibrio fructosivorans JJ]</name>
    <dbReference type="NCBI Taxonomy" id="596151"/>
    <lineage>
        <taxon>Bacteria</taxon>
        <taxon>Pseudomonadati</taxon>
        <taxon>Thermodesulfobacteriota</taxon>
        <taxon>Desulfovibrionia</taxon>
        <taxon>Desulfovibrionales</taxon>
        <taxon>Desulfovibrionaceae</taxon>
        <taxon>Solidesulfovibrio</taxon>
    </lineage>
</organism>
<gene>
    <name evidence="4" type="ORF">DesfrDRAFT_3112</name>
</gene>
<feature type="transmembrane region" description="Helical" evidence="2">
    <location>
        <begin position="78"/>
        <end position="96"/>
    </location>
</feature>